<accession>A0A380WB01</accession>
<dbReference type="EMBL" id="UIGB01000001">
    <property type="protein sequence ID" value="SUU85966.1"/>
    <property type="molecule type" value="Genomic_DNA"/>
</dbReference>
<gene>
    <name evidence="1" type="ORF">NCTC12722_03184</name>
</gene>
<dbReference type="AlphaFoldDB" id="A0A380WB01"/>
<name>A0A380WB01_AFIFE</name>
<reference evidence="1 2" key="1">
    <citation type="submission" date="2018-06" db="EMBL/GenBank/DDBJ databases">
        <authorList>
            <consortium name="Pathogen Informatics"/>
            <person name="Doyle S."/>
        </authorList>
    </citation>
    <scope>NUCLEOTIDE SEQUENCE [LARGE SCALE GENOMIC DNA]</scope>
    <source>
        <strain evidence="1 2">NCTC12722</strain>
    </source>
</reference>
<evidence type="ECO:0000313" key="1">
    <source>
        <dbReference type="EMBL" id="SUU85966.1"/>
    </source>
</evidence>
<proteinExistence type="predicted"/>
<organism evidence="1 2">
    <name type="scientific">Afipia felis</name>
    <name type="common">Cat scratch disease bacillus</name>
    <dbReference type="NCBI Taxonomy" id="1035"/>
    <lineage>
        <taxon>Bacteria</taxon>
        <taxon>Pseudomonadati</taxon>
        <taxon>Pseudomonadota</taxon>
        <taxon>Alphaproteobacteria</taxon>
        <taxon>Hyphomicrobiales</taxon>
        <taxon>Nitrobacteraceae</taxon>
        <taxon>Afipia</taxon>
    </lineage>
</organism>
<protein>
    <submittedName>
        <fullName evidence="1">Uncharacterized protein</fullName>
    </submittedName>
</protein>
<sequence length="44" mass="5095">MHMLQNHPISLDQSRPQDVVACDKFIKSTCEAMLVERSFEPQHP</sequence>
<evidence type="ECO:0000313" key="2">
    <source>
        <dbReference type="Proteomes" id="UP000254343"/>
    </source>
</evidence>
<dbReference type="Proteomes" id="UP000254343">
    <property type="component" value="Unassembled WGS sequence"/>
</dbReference>